<dbReference type="InterPro" id="IPR011990">
    <property type="entry name" value="TPR-like_helical_dom_sf"/>
</dbReference>
<gene>
    <name evidence="1" type="ORF">Q7A36_40255</name>
</gene>
<dbReference type="EMBL" id="JAUTWS010000362">
    <property type="protein sequence ID" value="MDO9714577.1"/>
    <property type="molecule type" value="Genomic_DNA"/>
</dbReference>
<sequence length="225" mass="24473">QALAIDPAYAAAMATAAYLHAQRHFQGWTPSEETTRTEALQLAWRSIEIAPNNAQVLWMAAFAIWNMAQVDRDRARDLFGRSLLINPSSAIALTLAGWIEIMSGNQGAGRAMITRAQRLNPRDPRGWLMSGALAIAAVIDEDFTGAAAWAERALAQNRRFAVALRVLAVALVRTGRHESARRVVQDLLTVEPGLTISGFFARIPVPLASMATTYAEALRLAGLPE</sequence>
<dbReference type="Proteomes" id="UP001243009">
    <property type="component" value="Unassembled WGS sequence"/>
</dbReference>
<reference evidence="1 2" key="1">
    <citation type="submission" date="2023-08" db="EMBL/GenBank/DDBJ databases">
        <title>The draft genome sequence of Paracraurococcus sp. LOR1-02.</title>
        <authorList>
            <person name="Kingkaew E."/>
            <person name="Tanasupawat S."/>
        </authorList>
    </citation>
    <scope>NUCLEOTIDE SEQUENCE [LARGE SCALE GENOMIC DNA]</scope>
    <source>
        <strain evidence="1 2">LOR1-02</strain>
    </source>
</reference>
<evidence type="ECO:0008006" key="3">
    <source>
        <dbReference type="Google" id="ProtNLM"/>
    </source>
</evidence>
<evidence type="ECO:0000313" key="2">
    <source>
        <dbReference type="Proteomes" id="UP001243009"/>
    </source>
</evidence>
<evidence type="ECO:0000313" key="1">
    <source>
        <dbReference type="EMBL" id="MDO9714577.1"/>
    </source>
</evidence>
<comment type="caution">
    <text evidence="1">The sequence shown here is derived from an EMBL/GenBank/DDBJ whole genome shotgun (WGS) entry which is preliminary data.</text>
</comment>
<dbReference type="RefSeq" id="WP_305109401.1">
    <property type="nucleotide sequence ID" value="NZ_JAUTWS010000362.1"/>
</dbReference>
<protein>
    <recommendedName>
        <fullName evidence="3">Tetratricopeptide repeat protein</fullName>
    </recommendedName>
</protein>
<name>A0ABT9EEC6_9PROT</name>
<organism evidence="1 2">
    <name type="scientific">Paracraurococcus lichenis</name>
    <dbReference type="NCBI Taxonomy" id="3064888"/>
    <lineage>
        <taxon>Bacteria</taxon>
        <taxon>Pseudomonadati</taxon>
        <taxon>Pseudomonadota</taxon>
        <taxon>Alphaproteobacteria</taxon>
        <taxon>Acetobacterales</taxon>
        <taxon>Roseomonadaceae</taxon>
        <taxon>Paracraurococcus</taxon>
    </lineage>
</organism>
<keyword evidence="2" id="KW-1185">Reference proteome</keyword>
<dbReference type="Gene3D" id="1.25.40.10">
    <property type="entry name" value="Tetratricopeptide repeat domain"/>
    <property type="match status" value="1"/>
</dbReference>
<accession>A0ABT9EEC6</accession>
<dbReference type="Pfam" id="PF14559">
    <property type="entry name" value="TPR_19"/>
    <property type="match status" value="1"/>
</dbReference>
<dbReference type="SUPFAM" id="SSF48452">
    <property type="entry name" value="TPR-like"/>
    <property type="match status" value="1"/>
</dbReference>
<feature type="non-terminal residue" evidence="1">
    <location>
        <position position="1"/>
    </location>
</feature>
<proteinExistence type="predicted"/>